<dbReference type="RefSeq" id="WP_158345356.1">
    <property type="nucleotide sequence ID" value="NZ_JAHQCW010000055.1"/>
</dbReference>
<accession>A0A949NJ15</accession>
<dbReference type="Gene3D" id="1.10.1740.10">
    <property type="match status" value="1"/>
</dbReference>
<dbReference type="EMBL" id="JAHQCW010000055">
    <property type="protein sequence ID" value="MBU9739305.1"/>
    <property type="molecule type" value="Genomic_DNA"/>
</dbReference>
<evidence type="ECO:0000259" key="7">
    <source>
        <dbReference type="Pfam" id="PF08281"/>
    </source>
</evidence>
<evidence type="ECO:0000256" key="2">
    <source>
        <dbReference type="ARBA" id="ARBA00023015"/>
    </source>
</evidence>
<comment type="caution">
    <text evidence="8">The sequence shown here is derived from an EMBL/GenBank/DDBJ whole genome shotgun (WGS) entry which is preliminary data.</text>
</comment>
<dbReference type="InterPro" id="IPR013324">
    <property type="entry name" value="RNA_pol_sigma_r3/r4-like"/>
</dbReference>
<evidence type="ECO:0000256" key="4">
    <source>
        <dbReference type="ARBA" id="ARBA00023125"/>
    </source>
</evidence>
<dbReference type="SUPFAM" id="SSF88659">
    <property type="entry name" value="Sigma3 and sigma4 domains of RNA polymerase sigma factors"/>
    <property type="match status" value="1"/>
</dbReference>
<dbReference type="InterPro" id="IPR013249">
    <property type="entry name" value="RNA_pol_sigma70_r4_t2"/>
</dbReference>
<keyword evidence="5" id="KW-0804">Transcription</keyword>
<dbReference type="Pfam" id="PF04542">
    <property type="entry name" value="Sigma70_r2"/>
    <property type="match status" value="1"/>
</dbReference>
<feature type="domain" description="RNA polymerase sigma-70 region 2" evidence="6">
    <location>
        <begin position="22"/>
        <end position="87"/>
    </location>
</feature>
<dbReference type="GO" id="GO:0016987">
    <property type="term" value="F:sigma factor activity"/>
    <property type="evidence" value="ECO:0007669"/>
    <property type="project" value="UniProtKB-KW"/>
</dbReference>
<dbReference type="Gene3D" id="1.10.10.10">
    <property type="entry name" value="Winged helix-like DNA-binding domain superfamily/Winged helix DNA-binding domain"/>
    <property type="match status" value="1"/>
</dbReference>
<evidence type="ECO:0000313" key="9">
    <source>
        <dbReference type="Proteomes" id="UP000712157"/>
    </source>
</evidence>
<dbReference type="PANTHER" id="PTHR43133">
    <property type="entry name" value="RNA POLYMERASE ECF-TYPE SIGMA FACTO"/>
    <property type="match status" value="1"/>
</dbReference>
<dbReference type="NCBIfam" id="TIGR02937">
    <property type="entry name" value="sigma70-ECF"/>
    <property type="match status" value="1"/>
</dbReference>
<dbReference type="PANTHER" id="PTHR43133:SF8">
    <property type="entry name" value="RNA POLYMERASE SIGMA FACTOR HI_1459-RELATED"/>
    <property type="match status" value="1"/>
</dbReference>
<dbReference type="SUPFAM" id="SSF88946">
    <property type="entry name" value="Sigma2 domain of RNA polymerase sigma factors"/>
    <property type="match status" value="1"/>
</dbReference>
<dbReference type="InterPro" id="IPR039425">
    <property type="entry name" value="RNA_pol_sigma-70-like"/>
</dbReference>
<evidence type="ECO:0000313" key="8">
    <source>
        <dbReference type="EMBL" id="MBU9739305.1"/>
    </source>
</evidence>
<dbReference type="CDD" id="cd06171">
    <property type="entry name" value="Sigma70_r4"/>
    <property type="match status" value="1"/>
</dbReference>
<evidence type="ECO:0000256" key="3">
    <source>
        <dbReference type="ARBA" id="ARBA00023082"/>
    </source>
</evidence>
<dbReference type="InterPro" id="IPR013325">
    <property type="entry name" value="RNA_pol_sigma_r2"/>
</dbReference>
<sequence length="174" mass="20889">MEDRKLIREIQKGNKELLNVIAEKYYDDIYRFCCFQTGNPVQAYDLAQETFLKFIRMADRYQYRNLKGYLLTIARNCCIDYYRENARSIPGVDEFPEEGREDERLAGLELRECIQQAIQQLPPEQREAVVLYYYYDIKLREIAQMTQTGVSTVKSRIRQGKLKLKRWIEEEEFK</sequence>
<reference evidence="8" key="1">
    <citation type="submission" date="2021-06" db="EMBL/GenBank/DDBJ databases">
        <title>Description of novel taxa of the family Lachnospiraceae.</title>
        <authorList>
            <person name="Chaplin A.V."/>
            <person name="Sokolova S.R."/>
            <person name="Pikina A.P."/>
            <person name="Korzhanova M."/>
            <person name="Belova V."/>
            <person name="Korostin D."/>
            <person name="Efimov B.A."/>
        </authorList>
    </citation>
    <scope>NUCLEOTIDE SEQUENCE</scope>
    <source>
        <strain evidence="8">ASD5720</strain>
    </source>
</reference>
<evidence type="ECO:0000256" key="5">
    <source>
        <dbReference type="ARBA" id="ARBA00023163"/>
    </source>
</evidence>
<dbReference type="InterPro" id="IPR036388">
    <property type="entry name" value="WH-like_DNA-bd_sf"/>
</dbReference>
<comment type="similarity">
    <text evidence="1">Belongs to the sigma-70 factor family. ECF subfamily.</text>
</comment>
<dbReference type="InterPro" id="IPR007627">
    <property type="entry name" value="RNA_pol_sigma70_r2"/>
</dbReference>
<keyword evidence="4" id="KW-0238">DNA-binding</keyword>
<feature type="domain" description="RNA polymerase sigma factor 70 region 4 type 2" evidence="7">
    <location>
        <begin position="111"/>
        <end position="164"/>
    </location>
</feature>
<dbReference type="Proteomes" id="UP000712157">
    <property type="component" value="Unassembled WGS sequence"/>
</dbReference>
<keyword evidence="2" id="KW-0805">Transcription regulation</keyword>
<proteinExistence type="inferred from homology"/>
<organism evidence="8 9">
    <name type="scientific">Diplocloster agilis</name>
    <dbReference type="NCBI Taxonomy" id="2850323"/>
    <lineage>
        <taxon>Bacteria</taxon>
        <taxon>Bacillati</taxon>
        <taxon>Bacillota</taxon>
        <taxon>Clostridia</taxon>
        <taxon>Lachnospirales</taxon>
        <taxon>Lachnospiraceae</taxon>
        <taxon>Diplocloster</taxon>
    </lineage>
</organism>
<dbReference type="GO" id="GO:0006352">
    <property type="term" value="P:DNA-templated transcription initiation"/>
    <property type="evidence" value="ECO:0007669"/>
    <property type="project" value="InterPro"/>
</dbReference>
<dbReference type="InterPro" id="IPR014284">
    <property type="entry name" value="RNA_pol_sigma-70_dom"/>
</dbReference>
<name>A0A949NJ15_9FIRM</name>
<keyword evidence="3" id="KW-0731">Sigma factor</keyword>
<protein>
    <submittedName>
        <fullName evidence="8">RNA polymerase sigma factor</fullName>
    </submittedName>
</protein>
<evidence type="ECO:0000259" key="6">
    <source>
        <dbReference type="Pfam" id="PF04542"/>
    </source>
</evidence>
<dbReference type="Pfam" id="PF08281">
    <property type="entry name" value="Sigma70_r4_2"/>
    <property type="match status" value="1"/>
</dbReference>
<keyword evidence="9" id="KW-1185">Reference proteome</keyword>
<gene>
    <name evidence="8" type="ORF">KTH89_22490</name>
</gene>
<dbReference type="AlphaFoldDB" id="A0A949NJ15"/>
<dbReference type="GO" id="GO:0003677">
    <property type="term" value="F:DNA binding"/>
    <property type="evidence" value="ECO:0007669"/>
    <property type="project" value="UniProtKB-KW"/>
</dbReference>
<evidence type="ECO:0000256" key="1">
    <source>
        <dbReference type="ARBA" id="ARBA00010641"/>
    </source>
</evidence>